<organism evidence="2 3">
    <name type="scientific">Actinophytocola xanthii</name>
    <dbReference type="NCBI Taxonomy" id="1912961"/>
    <lineage>
        <taxon>Bacteria</taxon>
        <taxon>Bacillati</taxon>
        <taxon>Actinomycetota</taxon>
        <taxon>Actinomycetes</taxon>
        <taxon>Pseudonocardiales</taxon>
        <taxon>Pseudonocardiaceae</taxon>
    </lineage>
</organism>
<evidence type="ECO:0000313" key="2">
    <source>
        <dbReference type="EMBL" id="OLF15072.1"/>
    </source>
</evidence>
<comment type="caution">
    <text evidence="2">The sequence shown here is derived from an EMBL/GenBank/DDBJ whole genome shotgun (WGS) entry which is preliminary data.</text>
</comment>
<dbReference type="AlphaFoldDB" id="A0A1Q8CL48"/>
<proteinExistence type="predicted"/>
<sequence length="79" mass="8052">MTPDDVSATPIFDELLREMAGRSDPATPSPPPTERPIPGPSPSTGASATTAPAPAATPSSAPPSPDAARPTRGRRHRAE</sequence>
<reference evidence="2 3" key="1">
    <citation type="submission" date="2016-12" db="EMBL/GenBank/DDBJ databases">
        <title>The draft genome sequence of Actinophytocola sp. 11-183.</title>
        <authorList>
            <person name="Wang W."/>
            <person name="Yuan L."/>
        </authorList>
    </citation>
    <scope>NUCLEOTIDE SEQUENCE [LARGE SCALE GENOMIC DNA]</scope>
    <source>
        <strain evidence="2 3">11-183</strain>
    </source>
</reference>
<feature type="region of interest" description="Disordered" evidence="1">
    <location>
        <begin position="17"/>
        <end position="79"/>
    </location>
</feature>
<accession>A0A1Q8CL48</accession>
<dbReference type="RefSeq" id="WP_075127932.1">
    <property type="nucleotide sequence ID" value="NZ_MSIE01000045.1"/>
</dbReference>
<dbReference type="STRING" id="1912961.BU204_23670"/>
<dbReference type="Proteomes" id="UP000185596">
    <property type="component" value="Unassembled WGS sequence"/>
</dbReference>
<feature type="compositionally biased region" description="Pro residues" evidence="1">
    <location>
        <begin position="27"/>
        <end position="41"/>
    </location>
</feature>
<evidence type="ECO:0000313" key="3">
    <source>
        <dbReference type="Proteomes" id="UP000185596"/>
    </source>
</evidence>
<name>A0A1Q8CL48_9PSEU</name>
<dbReference type="EMBL" id="MSIE01000045">
    <property type="protein sequence ID" value="OLF15072.1"/>
    <property type="molecule type" value="Genomic_DNA"/>
</dbReference>
<gene>
    <name evidence="2" type="ORF">BU204_23670</name>
</gene>
<evidence type="ECO:0000256" key="1">
    <source>
        <dbReference type="SAM" id="MobiDB-lite"/>
    </source>
</evidence>
<protein>
    <submittedName>
        <fullName evidence="2">Uncharacterized protein</fullName>
    </submittedName>
</protein>
<feature type="compositionally biased region" description="Low complexity" evidence="1">
    <location>
        <begin position="42"/>
        <end position="59"/>
    </location>
</feature>
<keyword evidence="3" id="KW-1185">Reference proteome</keyword>